<dbReference type="InterPro" id="IPR041664">
    <property type="entry name" value="AAA_16"/>
</dbReference>
<dbReference type="Gene3D" id="3.40.50.300">
    <property type="entry name" value="P-loop containing nucleotide triphosphate hydrolases"/>
    <property type="match status" value="1"/>
</dbReference>
<dbReference type="InterPro" id="IPR027417">
    <property type="entry name" value="P-loop_NTPase"/>
</dbReference>
<evidence type="ECO:0000259" key="1">
    <source>
        <dbReference type="Pfam" id="PF13191"/>
    </source>
</evidence>
<dbReference type="SUPFAM" id="SSF52540">
    <property type="entry name" value="P-loop containing nucleoside triphosphate hydrolases"/>
    <property type="match status" value="1"/>
</dbReference>
<comment type="caution">
    <text evidence="2">The sequence shown here is derived from an EMBL/GenBank/DDBJ whole genome shotgun (WGS) entry which is preliminary data.</text>
</comment>
<sequence>MPTSLPGRADKLQQFREAAQRMASDGLFIPRVHVDHGPRGIGKTSLLREAQRIFGGYRIRTVLITADPDEDLVRSLLGELRQVVGTGTRLRKAALEAIDSATVTLGAPGIVQVGVSLTPERTPTAASAKQIQQAIRAAIDAVIHDGDAGIALLIDEIQEADPESLRTLAYAWQEMAPLRAFEPGQPRTALFAVGLPGAPTKINKAVTFSERFSFQPLHGLSDAGAREALQATAATVAVAWDVAALDRAVSESSGYPYKVQLIGDASWRAACRRLAREGLRPDDAIALDDVVAALPSVDAEMETLFTARWRSASPSQQDMLVAVARLGGTDVKRADLADALATTTRAISVARQKLLDKGLLDANKHGHLSFTVPGFTEFVLDQAENE</sequence>
<dbReference type="STRING" id="31965.AWH51_14235"/>
<evidence type="ECO:0000313" key="3">
    <source>
        <dbReference type="Proteomes" id="UP000076218"/>
    </source>
</evidence>
<dbReference type="EMBL" id="LQXA01000047">
    <property type="protein sequence ID" value="KZC94216.1"/>
    <property type="molecule type" value="Genomic_DNA"/>
</dbReference>
<protein>
    <recommendedName>
        <fullName evidence="1">Orc1-like AAA ATPase domain-containing protein</fullName>
    </recommendedName>
</protein>
<feature type="domain" description="Orc1-like AAA ATPase" evidence="1">
    <location>
        <begin position="5"/>
        <end position="171"/>
    </location>
</feature>
<gene>
    <name evidence="2" type="ORF">AWH51_14235</name>
</gene>
<name>A0A154UYQ8_9MICO</name>
<dbReference type="Proteomes" id="UP000076218">
    <property type="component" value="Unassembled WGS sequence"/>
</dbReference>
<accession>A0A154UYQ8</accession>
<evidence type="ECO:0000313" key="2">
    <source>
        <dbReference type="EMBL" id="KZC94216.1"/>
    </source>
</evidence>
<reference evidence="2 3" key="1">
    <citation type="submission" date="2016-01" db="EMBL/GenBank/DDBJ databases">
        <title>Draft genome sequence of Clavibacter michiganensis subsp. tessellarius DOAB 609.</title>
        <authorList>
            <person name="Tambong J.T."/>
        </authorList>
    </citation>
    <scope>NUCLEOTIDE SEQUENCE [LARGE SCALE GENOMIC DNA]</scope>
    <source>
        <strain evidence="2 3">DOAB 609</strain>
    </source>
</reference>
<dbReference type="Pfam" id="PF13191">
    <property type="entry name" value="AAA_16"/>
    <property type="match status" value="1"/>
</dbReference>
<dbReference type="RefSeq" id="WP_063072387.1">
    <property type="nucleotide sequence ID" value="NZ_LQXA01000047.1"/>
</dbReference>
<organism evidence="2 3">
    <name type="scientific">Clavibacter tessellarius</name>
    <dbReference type="NCBI Taxonomy" id="31965"/>
    <lineage>
        <taxon>Bacteria</taxon>
        <taxon>Bacillati</taxon>
        <taxon>Actinomycetota</taxon>
        <taxon>Actinomycetes</taxon>
        <taxon>Micrococcales</taxon>
        <taxon>Microbacteriaceae</taxon>
        <taxon>Clavibacter</taxon>
    </lineage>
</organism>
<dbReference type="AlphaFoldDB" id="A0A154UYQ8"/>
<proteinExistence type="predicted"/>